<feature type="domain" description="F-box" evidence="1">
    <location>
        <begin position="1"/>
        <end position="46"/>
    </location>
</feature>
<dbReference type="SMART" id="SM00256">
    <property type="entry name" value="FBOX"/>
    <property type="match status" value="1"/>
</dbReference>
<dbReference type="EMBL" id="JAUUTY010000003">
    <property type="protein sequence ID" value="KAK1669755.1"/>
    <property type="molecule type" value="Genomic_DNA"/>
</dbReference>
<dbReference type="InterPro" id="IPR056594">
    <property type="entry name" value="AT5G49610-like_b-prop"/>
</dbReference>
<sequence>MSFLPHDLHLEILKRLPPLPHVLASASVVCKAWHGVVNDPAFLRELYRARGAAPVTLGFFHNSDDLPHMFVPAGEPASFDHGCYDRRTDWQFVDSRHGRVLLSDVWDHRFLVWHPMTEERHLVRAKALDMPEAPDGNNQVGAALICDCATEDGEEDQGQRPACHASPFRVAVVFRHPEDDTMLASVFSSLTGQWCRMLELPLVWKVRSEPCTVVGNVLYQQLVECRILAFDTDLRTLTTLHRPRCGNVRLLKMDGGVLGLAGVQGFTLHLWARDADADDWVLLKTVNLKEIIPGLSAAPSPKTDPRFTAMPVVKIIGVTEEGDALFLWTMIGIFMLGTESMELMKVHGTAVDKMKTVYPYASFYLPAAGW</sequence>
<accession>A0AAD8T5D0</accession>
<comment type="caution">
    <text evidence="2">The sequence shown here is derived from an EMBL/GenBank/DDBJ whole genome shotgun (WGS) entry which is preliminary data.</text>
</comment>
<organism evidence="2 3">
    <name type="scientific">Lolium multiflorum</name>
    <name type="common">Italian ryegrass</name>
    <name type="synonym">Lolium perenne subsp. multiflorum</name>
    <dbReference type="NCBI Taxonomy" id="4521"/>
    <lineage>
        <taxon>Eukaryota</taxon>
        <taxon>Viridiplantae</taxon>
        <taxon>Streptophyta</taxon>
        <taxon>Embryophyta</taxon>
        <taxon>Tracheophyta</taxon>
        <taxon>Spermatophyta</taxon>
        <taxon>Magnoliopsida</taxon>
        <taxon>Liliopsida</taxon>
        <taxon>Poales</taxon>
        <taxon>Poaceae</taxon>
        <taxon>BOP clade</taxon>
        <taxon>Pooideae</taxon>
        <taxon>Poodae</taxon>
        <taxon>Poeae</taxon>
        <taxon>Poeae Chloroplast Group 2 (Poeae type)</taxon>
        <taxon>Loliodinae</taxon>
        <taxon>Loliinae</taxon>
        <taxon>Lolium</taxon>
    </lineage>
</organism>
<gene>
    <name evidence="2" type="ORF">QYE76_057914</name>
</gene>
<dbReference type="Pfam" id="PF23635">
    <property type="entry name" value="Beta-prop_AT5G49610-like"/>
    <property type="match status" value="1"/>
</dbReference>
<dbReference type="PANTHER" id="PTHR32133">
    <property type="entry name" value="OS07G0120400 PROTEIN"/>
    <property type="match status" value="1"/>
</dbReference>
<evidence type="ECO:0000313" key="3">
    <source>
        <dbReference type="Proteomes" id="UP001231189"/>
    </source>
</evidence>
<evidence type="ECO:0000259" key="1">
    <source>
        <dbReference type="PROSITE" id="PS50181"/>
    </source>
</evidence>
<dbReference type="Pfam" id="PF12937">
    <property type="entry name" value="F-box-like"/>
    <property type="match status" value="1"/>
</dbReference>
<dbReference type="InterPro" id="IPR001810">
    <property type="entry name" value="F-box_dom"/>
</dbReference>
<dbReference type="InterPro" id="IPR036047">
    <property type="entry name" value="F-box-like_dom_sf"/>
</dbReference>
<dbReference type="Proteomes" id="UP001231189">
    <property type="component" value="Unassembled WGS sequence"/>
</dbReference>
<dbReference type="PANTHER" id="PTHR32133:SF383">
    <property type="entry name" value="OS10G0144800 PROTEIN"/>
    <property type="match status" value="1"/>
</dbReference>
<dbReference type="PROSITE" id="PS50181">
    <property type="entry name" value="FBOX"/>
    <property type="match status" value="1"/>
</dbReference>
<dbReference type="Gene3D" id="1.20.1280.50">
    <property type="match status" value="1"/>
</dbReference>
<protein>
    <recommendedName>
        <fullName evidence="1">F-box domain-containing protein</fullName>
    </recommendedName>
</protein>
<reference evidence="2" key="1">
    <citation type="submission" date="2023-07" db="EMBL/GenBank/DDBJ databases">
        <title>A chromosome-level genome assembly of Lolium multiflorum.</title>
        <authorList>
            <person name="Chen Y."/>
            <person name="Copetti D."/>
            <person name="Kolliker R."/>
            <person name="Studer B."/>
        </authorList>
    </citation>
    <scope>NUCLEOTIDE SEQUENCE</scope>
    <source>
        <strain evidence="2">02402/16</strain>
        <tissue evidence="2">Leaf</tissue>
    </source>
</reference>
<dbReference type="SUPFAM" id="SSF81383">
    <property type="entry name" value="F-box domain"/>
    <property type="match status" value="1"/>
</dbReference>
<name>A0AAD8T5D0_LOLMU</name>
<evidence type="ECO:0000313" key="2">
    <source>
        <dbReference type="EMBL" id="KAK1669755.1"/>
    </source>
</evidence>
<dbReference type="AlphaFoldDB" id="A0AAD8T5D0"/>
<keyword evidence="3" id="KW-1185">Reference proteome</keyword>
<proteinExistence type="predicted"/>